<protein>
    <recommendedName>
        <fullName evidence="3">Lipid/polyisoprenoid-binding YceI-like domain-containing protein</fullName>
    </recommendedName>
</protein>
<feature type="signal peptide" evidence="1">
    <location>
        <begin position="1"/>
        <end position="21"/>
    </location>
</feature>
<evidence type="ECO:0000256" key="1">
    <source>
        <dbReference type="SAM" id="SignalP"/>
    </source>
</evidence>
<gene>
    <name evidence="2" type="ORF">ACOF00016_LOCUS12126</name>
</gene>
<keyword evidence="1" id="KW-0732">Signal</keyword>
<feature type="chain" id="PRO_5031293814" description="Lipid/polyisoprenoid-binding YceI-like domain-containing protein" evidence="1">
    <location>
        <begin position="22"/>
        <end position="160"/>
    </location>
</feature>
<organism evidence="2">
    <name type="scientific">Amphora coffeiformis</name>
    <dbReference type="NCBI Taxonomy" id="265554"/>
    <lineage>
        <taxon>Eukaryota</taxon>
        <taxon>Sar</taxon>
        <taxon>Stramenopiles</taxon>
        <taxon>Ochrophyta</taxon>
        <taxon>Bacillariophyta</taxon>
        <taxon>Bacillariophyceae</taxon>
        <taxon>Bacillariophycidae</taxon>
        <taxon>Thalassiophysales</taxon>
        <taxon>Catenulaceae</taxon>
        <taxon>Amphora</taxon>
    </lineage>
</organism>
<evidence type="ECO:0008006" key="3">
    <source>
        <dbReference type="Google" id="ProtNLM"/>
    </source>
</evidence>
<reference evidence="2" key="1">
    <citation type="submission" date="2021-01" db="EMBL/GenBank/DDBJ databases">
        <authorList>
            <person name="Corre E."/>
            <person name="Pelletier E."/>
            <person name="Niang G."/>
            <person name="Scheremetjew M."/>
            <person name="Finn R."/>
            <person name="Kale V."/>
            <person name="Holt S."/>
            <person name="Cochrane G."/>
            <person name="Meng A."/>
            <person name="Brown T."/>
            <person name="Cohen L."/>
        </authorList>
    </citation>
    <scope>NUCLEOTIDE SEQUENCE</scope>
    <source>
        <strain evidence="2">CCMP127</strain>
    </source>
</reference>
<accession>A0A7S3L9X6</accession>
<evidence type="ECO:0000313" key="2">
    <source>
        <dbReference type="EMBL" id="CAE0414961.1"/>
    </source>
</evidence>
<dbReference type="AlphaFoldDB" id="A0A7S3L9X6"/>
<dbReference type="EMBL" id="HBIM01015351">
    <property type="protein sequence ID" value="CAE0414961.1"/>
    <property type="molecule type" value="Transcribed_RNA"/>
</dbReference>
<sequence>MMSSTLIKTLVMMLLVVGSLGIVNEASGSFDTQLDFSTLTFTPIGSNRCRIEVEGTLMFTGTLVGEAKAKTSALAMASCEEVQANPPGDIPDTFQSKLIFEGEIDGTDIITDIIWNGSTEAGGSIEKSGMTFPGSGVAGQLKVIAQVGFGGEYEGKLKLN</sequence>
<proteinExistence type="predicted"/>
<name>A0A7S3L9X6_9STRA</name>